<dbReference type="PANTHER" id="PTHR46261">
    <property type="entry name" value="HIGH MOBILITY GROUP B PROTEIN 4-RELATED"/>
    <property type="match status" value="1"/>
</dbReference>
<evidence type="ECO:0000256" key="4">
    <source>
        <dbReference type="PROSITE-ProRule" id="PRU00267"/>
    </source>
</evidence>
<feature type="DNA-binding region" description="HMG box" evidence="4">
    <location>
        <begin position="246"/>
        <end position="312"/>
    </location>
</feature>
<dbReference type="SMART" id="SM00398">
    <property type="entry name" value="HMG"/>
    <property type="match status" value="4"/>
</dbReference>
<feature type="DNA-binding region" description="HMG box" evidence="4">
    <location>
        <begin position="372"/>
        <end position="435"/>
    </location>
</feature>
<accession>A0A914WBD5</accession>
<sequence length="460" mass="54013">MKYKEELKNWEKKMQSVGLLPVVKQLKTITRSGDAHDLALVSDMPQYPLRAFQLFMTDFLKTYSGAEPAKSVALREWKEMSFIKQEKYRRAAAADMQVYIKAMEEWKDKMMQSGHGDVLAKLSPMLSSLQTGGTAIEDAQTSTLFAMPERPRTEFWRFYDEFSRTYSGRQPTKIAAIIAWRTVSEEERERYSSAYQAELKVYSEKVNEWMEKMLSNENYSILKRYIGKPDVKNVAEEYFTRKYEIPQRPKLSPYLRFREDFKQTHSLSDDSKRDARLIARAWRNLPDESKAKYISSWNEEMQLYRESLTAWKEKMRSSEREDILKQLEALRLFALKPMRPAAVRGERGQLESSTQQNRKSEAACLVVEYEMPKRPQHSAYLEFFHEFAKSYTGDESQAKAAGRAWKELTDAEKEKYNSKCSEKQQAYKEQMKEWMDKMISNGNEEILLKLKVTNEPDMEG</sequence>
<evidence type="ECO:0000313" key="7">
    <source>
        <dbReference type="WBParaSite" id="PSAMB.scaffold3460size18199.g21493.t1"/>
    </source>
</evidence>
<dbReference type="Gene3D" id="1.10.30.10">
    <property type="entry name" value="High mobility group box domain"/>
    <property type="match status" value="4"/>
</dbReference>
<evidence type="ECO:0000256" key="3">
    <source>
        <dbReference type="ARBA" id="ARBA00023242"/>
    </source>
</evidence>
<feature type="domain" description="HMG box" evidence="5">
    <location>
        <begin position="148"/>
        <end position="210"/>
    </location>
</feature>
<protein>
    <submittedName>
        <fullName evidence="7">HMG box domain-containing protein</fullName>
    </submittedName>
</protein>
<dbReference type="GO" id="GO:0003677">
    <property type="term" value="F:DNA binding"/>
    <property type="evidence" value="ECO:0007669"/>
    <property type="project" value="UniProtKB-UniRule"/>
</dbReference>
<dbReference type="Proteomes" id="UP000887566">
    <property type="component" value="Unplaced"/>
</dbReference>
<dbReference type="InterPro" id="IPR031061">
    <property type="entry name" value="HMGB_plant"/>
</dbReference>
<dbReference type="PANTHER" id="PTHR46261:SF18">
    <property type="entry name" value="DNA-BINDING PROTEIN MNB1B"/>
    <property type="match status" value="1"/>
</dbReference>
<evidence type="ECO:0000256" key="1">
    <source>
        <dbReference type="ARBA" id="ARBA00004123"/>
    </source>
</evidence>
<feature type="domain" description="HMG box" evidence="5">
    <location>
        <begin position="45"/>
        <end position="107"/>
    </location>
</feature>
<feature type="domain" description="HMG box" evidence="5">
    <location>
        <begin position="372"/>
        <end position="435"/>
    </location>
</feature>
<keyword evidence="2 4" id="KW-0238">DNA-binding</keyword>
<dbReference type="GO" id="GO:0005634">
    <property type="term" value="C:nucleus"/>
    <property type="evidence" value="ECO:0007669"/>
    <property type="project" value="UniProtKB-SubCell"/>
</dbReference>
<name>A0A914WBD5_9BILA</name>
<feature type="DNA-binding region" description="HMG box" evidence="4">
    <location>
        <begin position="45"/>
        <end position="107"/>
    </location>
</feature>
<dbReference type="SUPFAM" id="SSF47095">
    <property type="entry name" value="HMG-box"/>
    <property type="match status" value="4"/>
</dbReference>
<proteinExistence type="predicted"/>
<evidence type="ECO:0000259" key="5">
    <source>
        <dbReference type="PROSITE" id="PS50118"/>
    </source>
</evidence>
<keyword evidence="3 4" id="KW-0539">Nucleus</keyword>
<organism evidence="6 7">
    <name type="scientific">Plectus sambesii</name>
    <dbReference type="NCBI Taxonomy" id="2011161"/>
    <lineage>
        <taxon>Eukaryota</taxon>
        <taxon>Metazoa</taxon>
        <taxon>Ecdysozoa</taxon>
        <taxon>Nematoda</taxon>
        <taxon>Chromadorea</taxon>
        <taxon>Plectida</taxon>
        <taxon>Plectina</taxon>
        <taxon>Plectoidea</taxon>
        <taxon>Plectidae</taxon>
        <taxon>Plectus</taxon>
    </lineage>
</organism>
<feature type="DNA-binding region" description="HMG box" evidence="4">
    <location>
        <begin position="148"/>
        <end position="210"/>
    </location>
</feature>
<evidence type="ECO:0000313" key="6">
    <source>
        <dbReference type="Proteomes" id="UP000887566"/>
    </source>
</evidence>
<feature type="domain" description="HMG box" evidence="5">
    <location>
        <begin position="246"/>
        <end position="312"/>
    </location>
</feature>
<comment type="subcellular location">
    <subcellularLocation>
        <location evidence="1">Nucleus</location>
    </subcellularLocation>
</comment>
<reference evidence="7" key="1">
    <citation type="submission" date="2022-11" db="UniProtKB">
        <authorList>
            <consortium name="WormBaseParasite"/>
        </authorList>
    </citation>
    <scope>IDENTIFICATION</scope>
</reference>
<dbReference type="InterPro" id="IPR009071">
    <property type="entry name" value="HMG_box_dom"/>
</dbReference>
<evidence type="ECO:0000256" key="2">
    <source>
        <dbReference type="ARBA" id="ARBA00023125"/>
    </source>
</evidence>
<dbReference type="WBParaSite" id="PSAMB.scaffold3460size18199.g21493.t1">
    <property type="protein sequence ID" value="PSAMB.scaffold3460size18199.g21493.t1"/>
    <property type="gene ID" value="PSAMB.scaffold3460size18199.g21493"/>
</dbReference>
<dbReference type="PROSITE" id="PS50118">
    <property type="entry name" value="HMG_BOX_2"/>
    <property type="match status" value="4"/>
</dbReference>
<dbReference type="InterPro" id="IPR036910">
    <property type="entry name" value="HMG_box_dom_sf"/>
</dbReference>
<keyword evidence="6" id="KW-1185">Reference proteome</keyword>
<dbReference type="AlphaFoldDB" id="A0A914WBD5"/>